<dbReference type="PANTHER" id="PTHR38790">
    <property type="entry name" value="2EXR DOMAIN-CONTAINING PROTEIN-RELATED"/>
    <property type="match status" value="1"/>
</dbReference>
<keyword evidence="3" id="KW-1185">Reference proteome</keyword>
<organism evidence="2 3">
    <name type="scientific">Apiospora arundinis</name>
    <dbReference type="NCBI Taxonomy" id="335852"/>
    <lineage>
        <taxon>Eukaryota</taxon>
        <taxon>Fungi</taxon>
        <taxon>Dikarya</taxon>
        <taxon>Ascomycota</taxon>
        <taxon>Pezizomycotina</taxon>
        <taxon>Sordariomycetes</taxon>
        <taxon>Xylariomycetidae</taxon>
        <taxon>Amphisphaeriales</taxon>
        <taxon>Apiosporaceae</taxon>
        <taxon>Apiospora</taxon>
    </lineage>
</organism>
<reference evidence="2 3" key="1">
    <citation type="journal article" date="2024" name="IMA Fungus">
        <title>Apiospora arundinis, a panoply of carbohydrate-active enzymes and secondary metabolites.</title>
        <authorList>
            <person name="Sorensen T."/>
            <person name="Petersen C."/>
            <person name="Muurmann A.T."/>
            <person name="Christiansen J.V."/>
            <person name="Brundto M.L."/>
            <person name="Overgaard C.K."/>
            <person name="Boysen A.T."/>
            <person name="Wollenberg R.D."/>
            <person name="Larsen T.O."/>
            <person name="Sorensen J.L."/>
            <person name="Nielsen K.L."/>
            <person name="Sondergaard T.E."/>
        </authorList>
    </citation>
    <scope>NUCLEOTIDE SEQUENCE [LARGE SCALE GENOMIC DNA]</scope>
    <source>
        <strain evidence="2 3">AAU 773</strain>
    </source>
</reference>
<comment type="caution">
    <text evidence="2">The sequence shown here is derived from an EMBL/GenBank/DDBJ whole genome shotgun (WGS) entry which is preliminary data.</text>
</comment>
<evidence type="ECO:0000313" key="2">
    <source>
        <dbReference type="EMBL" id="KAK8868829.1"/>
    </source>
</evidence>
<gene>
    <name evidence="2" type="ORF">PGQ11_007407</name>
</gene>
<dbReference type="Proteomes" id="UP001390339">
    <property type="component" value="Unassembled WGS sequence"/>
</dbReference>
<name>A0ABR2IVH5_9PEZI</name>
<evidence type="ECO:0000313" key="3">
    <source>
        <dbReference type="Proteomes" id="UP001390339"/>
    </source>
</evidence>
<feature type="domain" description="DUF7730" evidence="1">
    <location>
        <begin position="50"/>
        <end position="291"/>
    </location>
</feature>
<accession>A0ABR2IVH5</accession>
<dbReference type="EMBL" id="JAPCWZ010000004">
    <property type="protein sequence ID" value="KAK8868829.1"/>
    <property type="molecule type" value="Genomic_DNA"/>
</dbReference>
<dbReference type="InterPro" id="IPR056632">
    <property type="entry name" value="DUF7730"/>
</dbReference>
<evidence type="ECO:0000259" key="1">
    <source>
        <dbReference type="Pfam" id="PF24864"/>
    </source>
</evidence>
<proteinExistence type="predicted"/>
<dbReference type="Pfam" id="PF24864">
    <property type="entry name" value="DUF7730"/>
    <property type="match status" value="1"/>
</dbReference>
<protein>
    <recommendedName>
        <fullName evidence="1">DUF7730 domain-containing protein</fullName>
    </recommendedName>
</protein>
<sequence length="361" mass="42489">MPLRIKSSLSSVLRLRRWRRLGSCRLVTTELACNDETSREATEHAALVSEQEGSSLLQKLPIEIRRMIYALIWEDHDRQYHLSLIDGRLRRLKCVKHHSDDGEDAIQKAMDMAYNSQSSGMMRDMQLQLWQRRLVSRWGNRHWRCEEWLNSCPSYSERTMFQPMMLVCKRMYPEVMASIFESHKFLFNEMSSVYHFFVARPSPFLESIRSLDVSLVLPYAEYRPYSRMGGPQPATRLEAFQEVLAKLTFRDFKISLDVHDRQCWRKIPEARILNRFGEVKVLNKGVIELPALLPGDGEQNGDLKLDSCPFQIQRRPQIRYWNFNPRKVERLTWNVAEGNKTTCWIASDTMGYIPNPWHDAK</sequence>